<reference evidence="1" key="2">
    <citation type="submission" date="2013-04" db="UniProtKB">
        <authorList>
            <consortium name="EnsemblPlants"/>
        </authorList>
    </citation>
    <scope>IDENTIFICATION</scope>
</reference>
<sequence length="71" mass="8128">MLLPAGDLLLRREGTMQVQMRSPPMQTEPLNISLKILVSSCKKFHLHSIQWENRCGLGVNRYHSAEILKLV</sequence>
<name>J3MZ18_ORYBR</name>
<dbReference type="AlphaFoldDB" id="J3MZ18"/>
<reference evidence="1" key="1">
    <citation type="journal article" date="2013" name="Nat. Commun.">
        <title>Whole-genome sequencing of Oryza brachyantha reveals mechanisms underlying Oryza genome evolution.</title>
        <authorList>
            <person name="Chen J."/>
            <person name="Huang Q."/>
            <person name="Gao D."/>
            <person name="Wang J."/>
            <person name="Lang Y."/>
            <person name="Liu T."/>
            <person name="Li B."/>
            <person name="Bai Z."/>
            <person name="Luis Goicoechea J."/>
            <person name="Liang C."/>
            <person name="Chen C."/>
            <person name="Zhang W."/>
            <person name="Sun S."/>
            <person name="Liao Y."/>
            <person name="Zhang X."/>
            <person name="Yang L."/>
            <person name="Song C."/>
            <person name="Wang M."/>
            <person name="Shi J."/>
            <person name="Liu G."/>
            <person name="Liu J."/>
            <person name="Zhou H."/>
            <person name="Zhou W."/>
            <person name="Yu Q."/>
            <person name="An N."/>
            <person name="Chen Y."/>
            <person name="Cai Q."/>
            <person name="Wang B."/>
            <person name="Liu B."/>
            <person name="Min J."/>
            <person name="Huang Y."/>
            <person name="Wu H."/>
            <person name="Li Z."/>
            <person name="Zhang Y."/>
            <person name="Yin Y."/>
            <person name="Song W."/>
            <person name="Jiang J."/>
            <person name="Jackson S.A."/>
            <person name="Wing R.A."/>
            <person name="Wang J."/>
            <person name="Chen M."/>
        </authorList>
    </citation>
    <scope>NUCLEOTIDE SEQUENCE [LARGE SCALE GENOMIC DNA]</scope>
    <source>
        <strain evidence="1">cv. IRGC 101232</strain>
    </source>
</reference>
<evidence type="ECO:0000313" key="2">
    <source>
        <dbReference type="Proteomes" id="UP000006038"/>
    </source>
</evidence>
<organism evidence="1">
    <name type="scientific">Oryza brachyantha</name>
    <name type="common">malo sina</name>
    <dbReference type="NCBI Taxonomy" id="4533"/>
    <lineage>
        <taxon>Eukaryota</taxon>
        <taxon>Viridiplantae</taxon>
        <taxon>Streptophyta</taxon>
        <taxon>Embryophyta</taxon>
        <taxon>Tracheophyta</taxon>
        <taxon>Spermatophyta</taxon>
        <taxon>Magnoliopsida</taxon>
        <taxon>Liliopsida</taxon>
        <taxon>Poales</taxon>
        <taxon>Poaceae</taxon>
        <taxon>BOP clade</taxon>
        <taxon>Oryzoideae</taxon>
        <taxon>Oryzeae</taxon>
        <taxon>Oryzinae</taxon>
        <taxon>Oryza</taxon>
    </lineage>
</organism>
<proteinExistence type="predicted"/>
<dbReference type="HOGENOM" id="CLU_2744094_0_0_1"/>
<accession>J3MZ18</accession>
<protein>
    <submittedName>
        <fullName evidence="1">Uncharacterized protein</fullName>
    </submittedName>
</protein>
<evidence type="ECO:0000313" key="1">
    <source>
        <dbReference type="EnsemblPlants" id="OB09G22470.1"/>
    </source>
</evidence>
<dbReference type="EnsemblPlants" id="OB09G22470.1">
    <property type="protein sequence ID" value="OB09G22470.1"/>
    <property type="gene ID" value="OB09G22470"/>
</dbReference>
<dbReference type="Proteomes" id="UP000006038">
    <property type="component" value="Chromosome 9"/>
</dbReference>
<keyword evidence="2" id="KW-1185">Reference proteome</keyword>
<dbReference type="Gramene" id="OB09G22470.1">
    <property type="protein sequence ID" value="OB09G22470.1"/>
    <property type="gene ID" value="OB09G22470"/>
</dbReference>